<keyword evidence="2" id="KW-0479">Metal-binding</keyword>
<gene>
    <name evidence="6" type="ORF">HQN79_03685</name>
</gene>
<keyword evidence="3" id="KW-0862">Zinc</keyword>
<dbReference type="PANTHER" id="PTHR33337:SF40">
    <property type="entry name" value="CENP-V_GFA DOMAIN-CONTAINING PROTEIN-RELATED"/>
    <property type="match status" value="1"/>
</dbReference>
<evidence type="ECO:0000256" key="1">
    <source>
        <dbReference type="ARBA" id="ARBA00005495"/>
    </source>
</evidence>
<dbReference type="EMBL" id="CP054020">
    <property type="protein sequence ID" value="QKI88729.1"/>
    <property type="molecule type" value="Genomic_DNA"/>
</dbReference>
<feature type="domain" description="CENP-V/GFA" evidence="5">
    <location>
        <begin position="3"/>
        <end position="119"/>
    </location>
</feature>
<dbReference type="PANTHER" id="PTHR33337">
    <property type="entry name" value="GFA DOMAIN-CONTAINING PROTEIN"/>
    <property type="match status" value="1"/>
</dbReference>
<sequence length="135" mass="15113">MEYLGSCLCGAVQFKVEGEFESFYLCHCRYCQKDTGSAHAANLFSSTAKLEWIKGENNVRVFQVKKSNHIKAFCMTCGSAVPNVQMEGRLLVVPAGSLDCTLDKRPDGHLFISSKANWDEALETVPKYQRLPNEE</sequence>
<name>A0A7D4NJY2_9GAMM</name>
<dbReference type="AlphaFoldDB" id="A0A7D4NJY2"/>
<keyword evidence="4" id="KW-0456">Lyase</keyword>
<dbReference type="InterPro" id="IPR011057">
    <property type="entry name" value="Mss4-like_sf"/>
</dbReference>
<evidence type="ECO:0000313" key="7">
    <source>
        <dbReference type="Proteomes" id="UP000504724"/>
    </source>
</evidence>
<evidence type="ECO:0000313" key="6">
    <source>
        <dbReference type="EMBL" id="QKI88729.1"/>
    </source>
</evidence>
<evidence type="ECO:0000259" key="5">
    <source>
        <dbReference type="PROSITE" id="PS51891"/>
    </source>
</evidence>
<dbReference type="Proteomes" id="UP000504724">
    <property type="component" value="Chromosome"/>
</dbReference>
<dbReference type="GO" id="GO:0046872">
    <property type="term" value="F:metal ion binding"/>
    <property type="evidence" value="ECO:0007669"/>
    <property type="project" value="UniProtKB-KW"/>
</dbReference>
<dbReference type="InterPro" id="IPR006913">
    <property type="entry name" value="CENP-V/GFA"/>
</dbReference>
<reference evidence="6 7" key="1">
    <citation type="submission" date="2020-05" db="EMBL/GenBank/DDBJ databases">
        <title>Thiomicrorhabdus sediminis sp.nov. and Thiomicrorhabdus xiamenensis sp.nov., novel sulfur-oxidizing bacteria isolated from coastal sediment.</title>
        <authorList>
            <person name="Liu X."/>
        </authorList>
    </citation>
    <scope>NUCLEOTIDE SEQUENCE [LARGE SCALE GENOMIC DNA]</scope>
    <source>
        <strain evidence="6 7">G2</strain>
    </source>
</reference>
<dbReference type="PROSITE" id="PS51891">
    <property type="entry name" value="CENP_V_GFA"/>
    <property type="match status" value="1"/>
</dbReference>
<dbReference type="GO" id="GO:0016846">
    <property type="term" value="F:carbon-sulfur lyase activity"/>
    <property type="evidence" value="ECO:0007669"/>
    <property type="project" value="InterPro"/>
</dbReference>
<organism evidence="6 7">
    <name type="scientific">Thiomicrorhabdus xiamenensis</name>
    <dbReference type="NCBI Taxonomy" id="2739063"/>
    <lineage>
        <taxon>Bacteria</taxon>
        <taxon>Pseudomonadati</taxon>
        <taxon>Pseudomonadota</taxon>
        <taxon>Gammaproteobacteria</taxon>
        <taxon>Thiotrichales</taxon>
        <taxon>Piscirickettsiaceae</taxon>
        <taxon>Thiomicrorhabdus</taxon>
    </lineage>
</organism>
<evidence type="ECO:0000256" key="2">
    <source>
        <dbReference type="ARBA" id="ARBA00022723"/>
    </source>
</evidence>
<dbReference type="Pfam" id="PF04828">
    <property type="entry name" value="GFA"/>
    <property type="match status" value="1"/>
</dbReference>
<keyword evidence="7" id="KW-1185">Reference proteome</keyword>
<dbReference type="KEGG" id="txa:HQN79_03685"/>
<evidence type="ECO:0000256" key="4">
    <source>
        <dbReference type="ARBA" id="ARBA00023239"/>
    </source>
</evidence>
<proteinExistence type="inferred from homology"/>
<dbReference type="SUPFAM" id="SSF51316">
    <property type="entry name" value="Mss4-like"/>
    <property type="match status" value="1"/>
</dbReference>
<comment type="similarity">
    <text evidence="1">Belongs to the Gfa family.</text>
</comment>
<dbReference type="Gene3D" id="3.90.1590.10">
    <property type="entry name" value="glutathione-dependent formaldehyde- activating enzyme (gfa)"/>
    <property type="match status" value="1"/>
</dbReference>
<accession>A0A7D4NJY2</accession>
<evidence type="ECO:0000256" key="3">
    <source>
        <dbReference type="ARBA" id="ARBA00022833"/>
    </source>
</evidence>
<dbReference type="RefSeq" id="WP_173284342.1">
    <property type="nucleotide sequence ID" value="NZ_CP054020.1"/>
</dbReference>
<protein>
    <submittedName>
        <fullName evidence="6">GFA family protein</fullName>
    </submittedName>
</protein>